<accession>A0A0K1RVZ3</accession>
<dbReference type="SUPFAM" id="SSF53335">
    <property type="entry name" value="S-adenosyl-L-methionine-dependent methyltransferases"/>
    <property type="match status" value="1"/>
</dbReference>
<dbReference type="PANTHER" id="PTHR43861:SF6">
    <property type="entry name" value="METHYLTRANSFERASE TYPE 11"/>
    <property type="match status" value="1"/>
</dbReference>
<dbReference type="Gene3D" id="3.40.50.150">
    <property type="entry name" value="Vaccinia Virus protein VP39"/>
    <property type="match status" value="1"/>
</dbReference>
<sequence>MHIVCPLSGSANLVLRETIEVKALIKLYSRWGGFDISSEFLDLETINFYHCLDSDLKFFHPLVTGSESFYQELQKFKWYYMDDKEEYDYACNFITSEDRVLEVGCGKGAFSQKIKTSNYTGLEFSSKAIEIASHANINVLNQIVEDYCVSNSDSYDIVCSFQVLEHVSNPKSFIESCLKCLKKGGLLIISVPSDDSFIGSLKNNILNMPPHHVTHWSDKALQYVANCFCLKLIDIHHEKLADIHRRLYARELVIKSLDNLFKNNQNYSLVDISTNYQVKLKISQVIASFISAGLTDDRIKPIGHSVTVVYQK</sequence>
<keyword evidence="1" id="KW-0808">Transferase</keyword>
<dbReference type="CDD" id="cd02440">
    <property type="entry name" value="AdoMet_MTases"/>
    <property type="match status" value="1"/>
</dbReference>
<keyword evidence="2" id="KW-1185">Reference proteome</keyword>
<dbReference type="PANTHER" id="PTHR43861">
    <property type="entry name" value="TRANS-ACONITATE 2-METHYLTRANSFERASE-RELATED"/>
    <property type="match status" value="1"/>
</dbReference>
<dbReference type="Pfam" id="PF13489">
    <property type="entry name" value="Methyltransf_23"/>
    <property type="match status" value="1"/>
</dbReference>
<dbReference type="EMBL" id="CP011339">
    <property type="protein sequence ID" value="AKV65975.1"/>
    <property type="molecule type" value="Genomic_DNA"/>
</dbReference>
<gene>
    <name evidence="1" type="ORF">VL20_768</name>
</gene>
<reference evidence="1 2" key="1">
    <citation type="journal article" date="2016" name="Stand. Genomic Sci.">
        <title>Complete genome sequence and genomic characterization of Microcystis panniformis FACHB 1757 by third-generation sequencing.</title>
        <authorList>
            <person name="Zhang J.Y."/>
            <person name="Guan R."/>
            <person name="Zhang H.J."/>
            <person name="Li H."/>
            <person name="Xiao P."/>
            <person name="Yu G.L."/>
            <person name="Du L."/>
            <person name="Cao D.M."/>
            <person name="Zhu B.C."/>
            <person name="Li R.H."/>
            <person name="Lu Z.H."/>
        </authorList>
    </citation>
    <scope>NUCLEOTIDE SEQUENCE [LARGE SCALE GENOMIC DNA]</scope>
    <source>
        <strain evidence="1 2">FACHB-1757</strain>
    </source>
</reference>
<dbReference type="GO" id="GO:0032259">
    <property type="term" value="P:methylation"/>
    <property type="evidence" value="ECO:0007669"/>
    <property type="project" value="UniProtKB-KW"/>
</dbReference>
<dbReference type="PATRIC" id="fig|1638788.3.peg.770"/>
<proteinExistence type="predicted"/>
<keyword evidence="1" id="KW-0489">Methyltransferase</keyword>
<dbReference type="InterPro" id="IPR029063">
    <property type="entry name" value="SAM-dependent_MTases_sf"/>
</dbReference>
<organism evidence="1 2">
    <name type="scientific">Microcystis panniformis FACHB-1757</name>
    <dbReference type="NCBI Taxonomy" id="1638788"/>
    <lineage>
        <taxon>Bacteria</taxon>
        <taxon>Bacillati</taxon>
        <taxon>Cyanobacteriota</taxon>
        <taxon>Cyanophyceae</taxon>
        <taxon>Oscillatoriophycideae</taxon>
        <taxon>Chroococcales</taxon>
        <taxon>Microcystaceae</taxon>
        <taxon>Microcystis</taxon>
    </lineage>
</organism>
<protein>
    <submittedName>
        <fullName evidence="1">3-demethylubiquinol 3-O-methyltransferase</fullName>
    </submittedName>
</protein>
<name>A0A0K1RVZ3_9CHRO</name>
<dbReference type="RefSeq" id="WP_052275593.1">
    <property type="nucleotide sequence ID" value="NZ_CP011339.1"/>
</dbReference>
<evidence type="ECO:0000313" key="1">
    <source>
        <dbReference type="EMBL" id="AKV65975.1"/>
    </source>
</evidence>
<dbReference type="GO" id="GO:0008168">
    <property type="term" value="F:methyltransferase activity"/>
    <property type="evidence" value="ECO:0007669"/>
    <property type="project" value="UniProtKB-KW"/>
</dbReference>
<evidence type="ECO:0000313" key="2">
    <source>
        <dbReference type="Proteomes" id="UP000068167"/>
    </source>
</evidence>
<dbReference type="AlphaFoldDB" id="A0A0K1RVZ3"/>
<dbReference type="KEGG" id="mpk:VL20_768"/>
<dbReference type="Proteomes" id="UP000068167">
    <property type="component" value="Chromosome"/>
</dbReference>